<dbReference type="Gene3D" id="3.40.50.12580">
    <property type="match status" value="1"/>
</dbReference>
<dbReference type="Gene3D" id="1.25.40.10">
    <property type="entry name" value="Tetratricopeptide repeat domain"/>
    <property type="match status" value="1"/>
</dbReference>
<reference evidence="2" key="1">
    <citation type="submission" date="2022-06" db="EMBL/GenBank/DDBJ databases">
        <title>Limimaricola sediminis sp. nov., isolated from an intertidal sediment.</title>
        <authorList>
            <person name="Shao X."/>
        </authorList>
    </citation>
    <scope>NUCLEOTIDE SEQUENCE</scope>
    <source>
        <strain evidence="2">ASW11-118</strain>
    </source>
</reference>
<dbReference type="EMBL" id="JAMYXC010000011">
    <property type="protein sequence ID" value="MCP1167000.1"/>
    <property type="molecule type" value="Genomic_DNA"/>
</dbReference>
<keyword evidence="3" id="KW-1185">Reference proteome</keyword>
<gene>
    <name evidence="2" type="ORF">NHG85_00410</name>
</gene>
<name>A0A9X2FN80_9RHOB</name>
<organism evidence="2 3">
    <name type="scientific">Limimaricola litoreus</name>
    <dbReference type="NCBI Taxonomy" id="2955316"/>
    <lineage>
        <taxon>Bacteria</taxon>
        <taxon>Pseudomonadati</taxon>
        <taxon>Pseudomonadota</taxon>
        <taxon>Alphaproteobacteria</taxon>
        <taxon>Rhodobacterales</taxon>
        <taxon>Paracoccaceae</taxon>
        <taxon>Limimaricola</taxon>
    </lineage>
</organism>
<proteinExistence type="predicted"/>
<feature type="region of interest" description="Disordered" evidence="1">
    <location>
        <begin position="216"/>
        <end position="248"/>
    </location>
</feature>
<dbReference type="RefSeq" id="WP_253328730.1">
    <property type="nucleotide sequence ID" value="NZ_JAMYXC010000011.1"/>
</dbReference>
<evidence type="ECO:0000313" key="3">
    <source>
        <dbReference type="Proteomes" id="UP001139477"/>
    </source>
</evidence>
<dbReference type="GO" id="GO:0016020">
    <property type="term" value="C:membrane"/>
    <property type="evidence" value="ECO:0007669"/>
    <property type="project" value="InterPro"/>
</dbReference>
<dbReference type="Proteomes" id="UP001139477">
    <property type="component" value="Unassembled WGS sequence"/>
</dbReference>
<dbReference type="SUPFAM" id="SSF48452">
    <property type="entry name" value="TPR-like"/>
    <property type="match status" value="1"/>
</dbReference>
<sequence length="715" mass="80672">MTDPDLPGVLLEAQTAWTKGDWPRAADAWNEVARHAPKHPKAIEKACIALYRAGQSDAADATLAKAIARDGMKPAYLAVQGETAMERHDWRTALEHWHRLRRTAPRRPKGWHRAAQAHLALNETERAEALCLEGLERWPHDKALLARYVEVALRGDQRKTAATRLAAALALHPDDRVLRRLEKRLARPRPRPGRSAAPRPATLRARLARLRSRLKRLLGPRPAAPVPVSDPSASDIPDTTARQARPDKARIRALSQRLTELQRQRSPAGLQQRIDEARGAWATRLPLPDHAGLMRHFDRAETDPRLARLLAGDTDRNPPRAPGDPIRVVFFFPRVTQTDNLMPLYEQMHGDPRFHPLILCCRTEDKAQADAHAFYAAKYPARDGHEVIDGGHVSVTPSFYELDADMVFYHTPYSLNAQRPFYLRADFAARHARVANVTYGYPLLSLDTKSHHVYAGGHVKLCDMAFAESPACIEPYGRHLDPARIHVTGYTKVDEFRRHLDPTPFEDFAPGAERLDVIWTPHWQLPGDPKGDTETSNFLRYHEIMLKVAARPDVKLHVRPHPLLRQRLSNLKIMSFRRYDAIMDQFRAAGAEVYPAEEGVSYVPALMKAAVLISDFSSLVAEYTITNRPIIFCRTEDVWTNGRWIGDFGRALIENCTYPVDDAAGLEASLETILSSRRHPKAKQMARFVEEHALFPEGSACARICNVIESRMRAA</sequence>
<feature type="compositionally biased region" description="Low complexity" evidence="1">
    <location>
        <begin position="193"/>
        <end position="203"/>
    </location>
</feature>
<protein>
    <submittedName>
        <fullName evidence="2">CDP-glycerol glycerophosphotransferase family protein</fullName>
    </submittedName>
</protein>
<dbReference type="GO" id="GO:0047355">
    <property type="term" value="F:CDP-glycerol glycerophosphotransferase activity"/>
    <property type="evidence" value="ECO:0007669"/>
    <property type="project" value="InterPro"/>
</dbReference>
<comment type="caution">
    <text evidence="2">The sequence shown here is derived from an EMBL/GenBank/DDBJ whole genome shotgun (WGS) entry which is preliminary data.</text>
</comment>
<dbReference type="Pfam" id="PF04464">
    <property type="entry name" value="Glyphos_transf"/>
    <property type="match status" value="1"/>
</dbReference>
<feature type="region of interest" description="Disordered" evidence="1">
    <location>
        <begin position="183"/>
        <end position="203"/>
    </location>
</feature>
<dbReference type="SUPFAM" id="SSF53756">
    <property type="entry name" value="UDP-Glycosyltransferase/glycogen phosphorylase"/>
    <property type="match status" value="1"/>
</dbReference>
<dbReference type="InterPro" id="IPR011990">
    <property type="entry name" value="TPR-like_helical_dom_sf"/>
</dbReference>
<feature type="compositionally biased region" description="Low complexity" evidence="1">
    <location>
        <begin position="219"/>
        <end position="238"/>
    </location>
</feature>
<evidence type="ECO:0000256" key="1">
    <source>
        <dbReference type="SAM" id="MobiDB-lite"/>
    </source>
</evidence>
<dbReference type="InterPro" id="IPR007554">
    <property type="entry name" value="Glycerophosphate_synth"/>
</dbReference>
<dbReference type="AlphaFoldDB" id="A0A9X2FN80"/>
<accession>A0A9X2FN80</accession>
<evidence type="ECO:0000313" key="2">
    <source>
        <dbReference type="EMBL" id="MCP1167000.1"/>
    </source>
</evidence>
<dbReference type="InterPro" id="IPR043148">
    <property type="entry name" value="TagF_C"/>
</dbReference>